<dbReference type="InterPro" id="IPR014729">
    <property type="entry name" value="Rossmann-like_a/b/a_fold"/>
</dbReference>
<dbReference type="Pfam" id="PF05636">
    <property type="entry name" value="HIGH_NTase1"/>
    <property type="match status" value="1"/>
</dbReference>
<dbReference type="InterPro" id="IPR008513">
    <property type="entry name" value="tRNA(Met)_cyd_acetate_ligase"/>
</dbReference>
<dbReference type="SUPFAM" id="SSF52374">
    <property type="entry name" value="Nucleotidylyl transferase"/>
    <property type="match status" value="1"/>
</dbReference>
<dbReference type="PANTHER" id="PTHR37825">
    <property type="entry name" value="TRNA(MET) CYTIDINE ACETATE LIGASE"/>
    <property type="match status" value="1"/>
</dbReference>
<keyword evidence="1" id="KW-0436">Ligase</keyword>
<evidence type="ECO:0000256" key="1">
    <source>
        <dbReference type="ARBA" id="ARBA00022598"/>
    </source>
</evidence>
<accession>A0ABS7CAD8</accession>
<keyword evidence="4" id="KW-1185">Reference proteome</keyword>
<protein>
    <submittedName>
        <fullName evidence="3">Nucleotidyltransferase family protein</fullName>
    </submittedName>
</protein>
<sequence length="114" mass="12370">MRTVGLIVEYNPFHNGHYYHLQQSVKITNADAVIAVMSGNFLQRGEPALLDKWTRTEMALRGGCDLVIELPVAYSTQAAEWFAYGAVALLGATGVVDALCFGSEAGDIGPLRRI</sequence>
<evidence type="ECO:0000313" key="4">
    <source>
        <dbReference type="Proteomes" id="UP001519887"/>
    </source>
</evidence>
<keyword evidence="2" id="KW-0819">tRNA processing</keyword>
<evidence type="ECO:0000256" key="2">
    <source>
        <dbReference type="ARBA" id="ARBA00022694"/>
    </source>
</evidence>
<dbReference type="Proteomes" id="UP001519887">
    <property type="component" value="Unassembled WGS sequence"/>
</dbReference>
<feature type="non-terminal residue" evidence="3">
    <location>
        <position position="114"/>
    </location>
</feature>
<reference evidence="3 4" key="1">
    <citation type="submission" date="2021-07" db="EMBL/GenBank/DDBJ databases">
        <title>Paenibacillus radiodurans sp. nov., isolated from the southeastern edge of Tengger Desert.</title>
        <authorList>
            <person name="Zhang G."/>
        </authorList>
    </citation>
    <scope>NUCLEOTIDE SEQUENCE [LARGE SCALE GENOMIC DNA]</scope>
    <source>
        <strain evidence="3 4">CCM 7311</strain>
    </source>
</reference>
<name>A0ABS7CAD8_9BACL</name>
<gene>
    <name evidence="3" type="ORF">K0U00_27900</name>
</gene>
<comment type="caution">
    <text evidence="3">The sequence shown here is derived from an EMBL/GenBank/DDBJ whole genome shotgun (WGS) entry which is preliminary data.</text>
</comment>
<evidence type="ECO:0000313" key="3">
    <source>
        <dbReference type="EMBL" id="MBW7457869.1"/>
    </source>
</evidence>
<dbReference type="EMBL" id="JAHZIK010000990">
    <property type="protein sequence ID" value="MBW7457869.1"/>
    <property type="molecule type" value="Genomic_DNA"/>
</dbReference>
<dbReference type="Gene3D" id="3.40.50.620">
    <property type="entry name" value="HUPs"/>
    <property type="match status" value="1"/>
</dbReference>
<dbReference type="PANTHER" id="PTHR37825:SF1">
    <property type="entry name" value="TRNA(MET) CYTIDINE ACETATE LIGASE"/>
    <property type="match status" value="1"/>
</dbReference>
<organism evidence="3 4">
    <name type="scientific">Paenibacillus sepulcri</name>
    <dbReference type="NCBI Taxonomy" id="359917"/>
    <lineage>
        <taxon>Bacteria</taxon>
        <taxon>Bacillati</taxon>
        <taxon>Bacillota</taxon>
        <taxon>Bacilli</taxon>
        <taxon>Bacillales</taxon>
        <taxon>Paenibacillaceae</taxon>
        <taxon>Paenibacillus</taxon>
    </lineage>
</organism>
<proteinExistence type="predicted"/>